<sequence length="172" mass="19790">MWTHGLLDFWNGSFCPLARFCRLMRRQRGGPQTATFASSSSFRLKSKKSRDFPSSSASKSKGTKLQSHSTDSIPDLNQSPRHLHMSLTPTHVYIHMHMHAESVTSVYIHTYKYICYMHMDVFLRLDLLGGSLPSCVVCIDLSAEDGRPPRERQTQRCTCEKKRDVQQIQLLW</sequence>
<proteinExistence type="predicted"/>
<accession>A0A086JP41</accession>
<organism evidence="2 3">
    <name type="scientific">Toxoplasma gondii GAB2-2007-GAL-DOM2</name>
    <dbReference type="NCBI Taxonomy" id="1130820"/>
    <lineage>
        <taxon>Eukaryota</taxon>
        <taxon>Sar</taxon>
        <taxon>Alveolata</taxon>
        <taxon>Apicomplexa</taxon>
        <taxon>Conoidasida</taxon>
        <taxon>Coccidia</taxon>
        <taxon>Eucoccidiorida</taxon>
        <taxon>Eimeriorina</taxon>
        <taxon>Sarcocystidae</taxon>
        <taxon>Toxoplasma</taxon>
    </lineage>
</organism>
<feature type="region of interest" description="Disordered" evidence="1">
    <location>
        <begin position="47"/>
        <end position="80"/>
    </location>
</feature>
<dbReference type="AlphaFoldDB" id="A0A086JP41"/>
<dbReference type="VEuPathDB" id="ToxoDB:TGDOM2_259060"/>
<feature type="compositionally biased region" description="Polar residues" evidence="1">
    <location>
        <begin position="52"/>
        <end position="80"/>
    </location>
</feature>
<evidence type="ECO:0000256" key="1">
    <source>
        <dbReference type="SAM" id="MobiDB-lite"/>
    </source>
</evidence>
<evidence type="ECO:0000313" key="2">
    <source>
        <dbReference type="EMBL" id="KFG33909.1"/>
    </source>
</evidence>
<dbReference type="EMBL" id="AHZU02001293">
    <property type="protein sequence ID" value="KFG33909.1"/>
    <property type="molecule type" value="Genomic_DNA"/>
</dbReference>
<evidence type="ECO:0000313" key="3">
    <source>
        <dbReference type="Proteomes" id="UP000028837"/>
    </source>
</evidence>
<dbReference type="Proteomes" id="UP000028837">
    <property type="component" value="Unassembled WGS sequence"/>
</dbReference>
<comment type="caution">
    <text evidence="2">The sequence shown here is derived from an EMBL/GenBank/DDBJ whole genome shotgun (WGS) entry which is preliminary data.</text>
</comment>
<protein>
    <submittedName>
        <fullName evidence="2">Uncharacterized protein</fullName>
    </submittedName>
</protein>
<gene>
    <name evidence="2" type="ORF">TGDOM2_259060</name>
</gene>
<name>A0A086JP41_TOXGO</name>
<reference evidence="2 3" key="1">
    <citation type="submission" date="2014-02" db="EMBL/GenBank/DDBJ databases">
        <authorList>
            <person name="Sibley D."/>
            <person name="Venepally P."/>
            <person name="Karamycheva S."/>
            <person name="Hadjithomas M."/>
            <person name="Khan A."/>
            <person name="Brunk B."/>
            <person name="Roos D."/>
            <person name="Caler E."/>
            <person name="Lorenzi H."/>
        </authorList>
    </citation>
    <scope>NUCLEOTIDE SEQUENCE [LARGE SCALE GENOMIC DNA]</scope>
    <source>
        <strain evidence="2 3">GAB2-2007-GAL-DOM2</strain>
    </source>
</reference>